<sequence length="79" mass="9030">MRAEELHDKQRRSSEVWSPPEGQTPKTAPIGQKSIEQNDSRTCTNQPVFLSPSGSLLHHYGQRMSYHHFSRVISAWLAI</sequence>
<dbReference type="AlphaFoldDB" id="A0A0D0DRM9"/>
<reference evidence="3" key="2">
    <citation type="submission" date="2015-01" db="EMBL/GenBank/DDBJ databases">
        <title>Evolutionary Origins and Diversification of the Mycorrhizal Mutualists.</title>
        <authorList>
            <consortium name="DOE Joint Genome Institute"/>
            <consortium name="Mycorrhizal Genomics Consortium"/>
            <person name="Kohler A."/>
            <person name="Kuo A."/>
            <person name="Nagy L.G."/>
            <person name="Floudas D."/>
            <person name="Copeland A."/>
            <person name="Barry K.W."/>
            <person name="Cichocki N."/>
            <person name="Veneault-Fourrey C."/>
            <person name="LaButti K."/>
            <person name="Lindquist E.A."/>
            <person name="Lipzen A."/>
            <person name="Lundell T."/>
            <person name="Morin E."/>
            <person name="Murat C."/>
            <person name="Riley R."/>
            <person name="Ohm R."/>
            <person name="Sun H."/>
            <person name="Tunlid A."/>
            <person name="Henrissat B."/>
            <person name="Grigoriev I.V."/>
            <person name="Hibbett D.S."/>
            <person name="Martin F."/>
        </authorList>
    </citation>
    <scope>NUCLEOTIDE SEQUENCE [LARGE SCALE GENOMIC DNA]</scope>
    <source>
        <strain evidence="3">Ve08.2h10</strain>
    </source>
</reference>
<feature type="compositionally biased region" description="Basic and acidic residues" evidence="1">
    <location>
        <begin position="1"/>
        <end position="14"/>
    </location>
</feature>
<dbReference type="HOGENOM" id="CLU_2606734_0_0_1"/>
<evidence type="ECO:0000313" key="2">
    <source>
        <dbReference type="EMBL" id="KIK90451.1"/>
    </source>
</evidence>
<dbReference type="EMBL" id="KN825519">
    <property type="protein sequence ID" value="KIK90451.1"/>
    <property type="molecule type" value="Genomic_DNA"/>
</dbReference>
<accession>A0A0D0DRM9</accession>
<name>A0A0D0DRM9_9AGAM</name>
<evidence type="ECO:0000256" key="1">
    <source>
        <dbReference type="SAM" id="MobiDB-lite"/>
    </source>
</evidence>
<proteinExistence type="predicted"/>
<feature type="region of interest" description="Disordered" evidence="1">
    <location>
        <begin position="1"/>
        <end position="40"/>
    </location>
</feature>
<protein>
    <submittedName>
        <fullName evidence="2">Uncharacterized protein</fullName>
    </submittedName>
</protein>
<dbReference type="InParanoid" id="A0A0D0DRM9"/>
<reference evidence="2 3" key="1">
    <citation type="submission" date="2014-04" db="EMBL/GenBank/DDBJ databases">
        <authorList>
            <consortium name="DOE Joint Genome Institute"/>
            <person name="Kuo A."/>
            <person name="Kohler A."/>
            <person name="Jargeat P."/>
            <person name="Nagy L.G."/>
            <person name="Floudas D."/>
            <person name="Copeland A."/>
            <person name="Barry K.W."/>
            <person name="Cichocki N."/>
            <person name="Veneault-Fourrey C."/>
            <person name="LaButti K."/>
            <person name="Lindquist E.A."/>
            <person name="Lipzen A."/>
            <person name="Lundell T."/>
            <person name="Morin E."/>
            <person name="Murat C."/>
            <person name="Sun H."/>
            <person name="Tunlid A."/>
            <person name="Henrissat B."/>
            <person name="Grigoriev I.V."/>
            <person name="Hibbett D.S."/>
            <person name="Martin F."/>
            <person name="Nordberg H.P."/>
            <person name="Cantor M.N."/>
            <person name="Hua S.X."/>
        </authorList>
    </citation>
    <scope>NUCLEOTIDE SEQUENCE [LARGE SCALE GENOMIC DNA]</scope>
    <source>
        <strain evidence="2 3">Ve08.2h10</strain>
    </source>
</reference>
<evidence type="ECO:0000313" key="3">
    <source>
        <dbReference type="Proteomes" id="UP000054538"/>
    </source>
</evidence>
<dbReference type="Proteomes" id="UP000054538">
    <property type="component" value="Unassembled WGS sequence"/>
</dbReference>
<organism evidence="2 3">
    <name type="scientific">Paxillus rubicundulus Ve08.2h10</name>
    <dbReference type="NCBI Taxonomy" id="930991"/>
    <lineage>
        <taxon>Eukaryota</taxon>
        <taxon>Fungi</taxon>
        <taxon>Dikarya</taxon>
        <taxon>Basidiomycota</taxon>
        <taxon>Agaricomycotina</taxon>
        <taxon>Agaricomycetes</taxon>
        <taxon>Agaricomycetidae</taxon>
        <taxon>Boletales</taxon>
        <taxon>Paxilineae</taxon>
        <taxon>Paxillaceae</taxon>
        <taxon>Paxillus</taxon>
    </lineage>
</organism>
<gene>
    <name evidence="2" type="ORF">PAXRUDRAFT_831714</name>
</gene>
<keyword evidence="3" id="KW-1185">Reference proteome</keyword>